<proteinExistence type="inferred from homology"/>
<dbReference type="Proteomes" id="UP000481087">
    <property type="component" value="Unassembled WGS sequence"/>
</dbReference>
<accession>A0A6L8UXW9</accession>
<feature type="transmembrane region" description="Helical" evidence="7">
    <location>
        <begin position="243"/>
        <end position="264"/>
    </location>
</feature>
<evidence type="ECO:0000313" key="9">
    <source>
        <dbReference type="EMBL" id="MZQ83073.1"/>
    </source>
</evidence>
<feature type="domain" description="ABC transmembrane type-1" evidence="8">
    <location>
        <begin position="75"/>
        <end position="264"/>
    </location>
</feature>
<comment type="subcellular location">
    <subcellularLocation>
        <location evidence="1 7">Cell membrane</location>
        <topology evidence="1 7">Multi-pass membrane protein</topology>
    </subcellularLocation>
</comment>
<dbReference type="Pfam" id="PF00528">
    <property type="entry name" value="BPD_transp_1"/>
    <property type="match status" value="1"/>
</dbReference>
<dbReference type="PROSITE" id="PS50928">
    <property type="entry name" value="ABC_TM1"/>
    <property type="match status" value="1"/>
</dbReference>
<evidence type="ECO:0000256" key="6">
    <source>
        <dbReference type="ARBA" id="ARBA00023136"/>
    </source>
</evidence>
<evidence type="ECO:0000259" key="8">
    <source>
        <dbReference type="PROSITE" id="PS50928"/>
    </source>
</evidence>
<organism evidence="9 10">
    <name type="scientific">Paenibacillus silvestris</name>
    <dbReference type="NCBI Taxonomy" id="2606219"/>
    <lineage>
        <taxon>Bacteria</taxon>
        <taxon>Bacillati</taxon>
        <taxon>Bacillota</taxon>
        <taxon>Bacilli</taxon>
        <taxon>Bacillales</taxon>
        <taxon>Paenibacillaceae</taxon>
        <taxon>Paenibacillus</taxon>
    </lineage>
</organism>
<evidence type="ECO:0000256" key="2">
    <source>
        <dbReference type="ARBA" id="ARBA00022448"/>
    </source>
</evidence>
<dbReference type="EMBL" id="WTUZ01000016">
    <property type="protein sequence ID" value="MZQ83073.1"/>
    <property type="molecule type" value="Genomic_DNA"/>
</dbReference>
<evidence type="ECO:0000256" key="7">
    <source>
        <dbReference type="RuleBase" id="RU363032"/>
    </source>
</evidence>
<dbReference type="PANTHER" id="PTHR43744:SF12">
    <property type="entry name" value="ABC TRANSPORTER PERMEASE PROTEIN MG189-RELATED"/>
    <property type="match status" value="1"/>
</dbReference>
<keyword evidence="4 7" id="KW-0812">Transmembrane</keyword>
<dbReference type="Gene3D" id="1.10.3720.10">
    <property type="entry name" value="MetI-like"/>
    <property type="match status" value="1"/>
</dbReference>
<dbReference type="AlphaFoldDB" id="A0A6L8UXW9"/>
<keyword evidence="3" id="KW-1003">Cell membrane</keyword>
<protein>
    <submittedName>
        <fullName evidence="9">ABC transporter permease subunit</fullName>
    </submittedName>
</protein>
<keyword evidence="6 7" id="KW-0472">Membrane</keyword>
<comment type="similarity">
    <text evidence="7">Belongs to the binding-protein-dependent transport system permease family.</text>
</comment>
<keyword evidence="10" id="KW-1185">Reference proteome</keyword>
<dbReference type="InterPro" id="IPR035906">
    <property type="entry name" value="MetI-like_sf"/>
</dbReference>
<comment type="caution">
    <text evidence="9">The sequence shown here is derived from an EMBL/GenBank/DDBJ whole genome shotgun (WGS) entry which is preliminary data.</text>
</comment>
<keyword evidence="2 7" id="KW-0813">Transport</keyword>
<evidence type="ECO:0000256" key="3">
    <source>
        <dbReference type="ARBA" id="ARBA00022475"/>
    </source>
</evidence>
<evidence type="ECO:0000313" key="10">
    <source>
        <dbReference type="Proteomes" id="UP000481087"/>
    </source>
</evidence>
<feature type="transmembrane region" description="Helical" evidence="7">
    <location>
        <begin position="185"/>
        <end position="210"/>
    </location>
</feature>
<dbReference type="SUPFAM" id="SSF161098">
    <property type="entry name" value="MetI-like"/>
    <property type="match status" value="1"/>
</dbReference>
<sequence>MGTLSIRRIITKTVLTVIFTGLGIVMIAPFLWMLSASFKLQSDMFKAPIEWIPHVFHWDSYKEVWTGKHPFYAYYWNSIEITCLTVLGTLVTSSMAGFAFAKLSFKGKEALFLIYLSTMIIPTQILLVPRFILFDKLHLVNTHAAIILPGLFSVLGTFIMRQFFSTLPNELLEASKVDGASIFRTYLQICLPLTKPALVSLLILSFTWHWNEYEGPLIFLRTNSLYTLPLALTNFVDENTTNYTAVMAASVSSLLPLIILVAFFQRWFVEGIASSGVKG</sequence>
<dbReference type="InterPro" id="IPR000515">
    <property type="entry name" value="MetI-like"/>
</dbReference>
<dbReference type="PANTHER" id="PTHR43744">
    <property type="entry name" value="ABC TRANSPORTER PERMEASE PROTEIN MG189-RELATED-RELATED"/>
    <property type="match status" value="1"/>
</dbReference>
<dbReference type="RefSeq" id="WP_161407254.1">
    <property type="nucleotide sequence ID" value="NZ_WTUZ01000016.1"/>
</dbReference>
<feature type="transmembrane region" description="Helical" evidence="7">
    <location>
        <begin position="112"/>
        <end position="132"/>
    </location>
</feature>
<evidence type="ECO:0000256" key="1">
    <source>
        <dbReference type="ARBA" id="ARBA00004651"/>
    </source>
</evidence>
<evidence type="ECO:0000256" key="4">
    <source>
        <dbReference type="ARBA" id="ARBA00022692"/>
    </source>
</evidence>
<dbReference type="GO" id="GO:0055085">
    <property type="term" value="P:transmembrane transport"/>
    <property type="evidence" value="ECO:0007669"/>
    <property type="project" value="InterPro"/>
</dbReference>
<feature type="transmembrane region" description="Helical" evidence="7">
    <location>
        <begin position="12"/>
        <end position="34"/>
    </location>
</feature>
<keyword evidence="5 7" id="KW-1133">Transmembrane helix</keyword>
<evidence type="ECO:0000256" key="5">
    <source>
        <dbReference type="ARBA" id="ARBA00022989"/>
    </source>
</evidence>
<gene>
    <name evidence="9" type="ORF">GQF01_13245</name>
</gene>
<feature type="transmembrane region" description="Helical" evidence="7">
    <location>
        <begin position="74"/>
        <end position="100"/>
    </location>
</feature>
<dbReference type="CDD" id="cd06261">
    <property type="entry name" value="TM_PBP2"/>
    <property type="match status" value="1"/>
</dbReference>
<name>A0A6L8UXW9_9BACL</name>
<reference evidence="9 10" key="1">
    <citation type="submission" date="2019-12" db="EMBL/GenBank/DDBJ databases">
        <title>Paenibacillus sp. nov. sp. isolated from soil.</title>
        <authorList>
            <person name="Kim J."/>
            <person name="Jeong S.E."/>
            <person name="Jung H.S."/>
            <person name="Jeon C.O."/>
        </authorList>
    </citation>
    <scope>NUCLEOTIDE SEQUENCE [LARGE SCALE GENOMIC DNA]</scope>
    <source>
        <strain evidence="9 10">5J-6</strain>
    </source>
</reference>
<feature type="transmembrane region" description="Helical" evidence="7">
    <location>
        <begin position="144"/>
        <end position="164"/>
    </location>
</feature>
<dbReference type="GO" id="GO:0005886">
    <property type="term" value="C:plasma membrane"/>
    <property type="evidence" value="ECO:0007669"/>
    <property type="project" value="UniProtKB-SubCell"/>
</dbReference>